<dbReference type="GO" id="GO:0008834">
    <property type="term" value="F:ditrans,polycis-undecaprenyl-diphosphate synthase [(2E,6E)-farnesyl-diphosphate specific] activity"/>
    <property type="evidence" value="ECO:0007669"/>
    <property type="project" value="UniProtKB-EC"/>
</dbReference>
<keyword evidence="2 3" id="KW-0808">Transferase</keyword>
<dbReference type="PROSITE" id="PS01066">
    <property type="entry name" value="UPP_SYNTHASE"/>
    <property type="match status" value="1"/>
</dbReference>
<dbReference type="NCBIfam" id="NF011405">
    <property type="entry name" value="PRK14830.1"/>
    <property type="match status" value="1"/>
</dbReference>
<evidence type="ECO:0000313" key="3">
    <source>
        <dbReference type="EMBL" id="MPM70449.1"/>
    </source>
</evidence>
<evidence type="ECO:0000256" key="2">
    <source>
        <dbReference type="ARBA" id="ARBA00022679"/>
    </source>
</evidence>
<protein>
    <submittedName>
        <fullName evidence="3">Ditrans,polycis-undecaprenyl-diphosphate synthase ((2E,6E)-farnesyl-diphosphate specific)</fullName>
        <ecNumber evidence="3">2.5.1.31</ecNumber>
    </submittedName>
</protein>
<dbReference type="PANTHER" id="PTHR10291:SF0">
    <property type="entry name" value="DEHYDRODOLICHYL DIPHOSPHATE SYNTHASE 2"/>
    <property type="match status" value="1"/>
</dbReference>
<dbReference type="InterPro" id="IPR036424">
    <property type="entry name" value="UPP_synth-like_sf"/>
</dbReference>
<dbReference type="Gene3D" id="3.40.1180.10">
    <property type="entry name" value="Decaprenyl diphosphate synthase-like"/>
    <property type="match status" value="1"/>
</dbReference>
<dbReference type="SUPFAM" id="SSF64005">
    <property type="entry name" value="Undecaprenyl diphosphate synthase"/>
    <property type="match status" value="1"/>
</dbReference>
<comment type="caution">
    <text evidence="3">The sequence shown here is derived from an EMBL/GenBank/DDBJ whole genome shotgun (WGS) entry which is preliminary data.</text>
</comment>
<dbReference type="PANTHER" id="PTHR10291">
    <property type="entry name" value="DEHYDRODOLICHYL DIPHOSPHATE SYNTHASE FAMILY MEMBER"/>
    <property type="match status" value="1"/>
</dbReference>
<dbReference type="InterPro" id="IPR001441">
    <property type="entry name" value="UPP_synth-like"/>
</dbReference>
<dbReference type="Pfam" id="PF01255">
    <property type="entry name" value="Prenyltransf"/>
    <property type="match status" value="1"/>
</dbReference>
<evidence type="ECO:0000256" key="1">
    <source>
        <dbReference type="ARBA" id="ARBA00001946"/>
    </source>
</evidence>
<accession>A0A645BYL8</accession>
<organism evidence="3">
    <name type="scientific">bioreactor metagenome</name>
    <dbReference type="NCBI Taxonomy" id="1076179"/>
    <lineage>
        <taxon>unclassified sequences</taxon>
        <taxon>metagenomes</taxon>
        <taxon>ecological metagenomes</taxon>
    </lineage>
</organism>
<dbReference type="CDD" id="cd00475">
    <property type="entry name" value="Cis_IPPS"/>
    <property type="match status" value="1"/>
</dbReference>
<dbReference type="InterPro" id="IPR018520">
    <property type="entry name" value="UPP_synth-like_CS"/>
</dbReference>
<proteinExistence type="inferred from homology"/>
<dbReference type="EMBL" id="VSSQ01023482">
    <property type="protein sequence ID" value="MPM70449.1"/>
    <property type="molecule type" value="Genomic_DNA"/>
</dbReference>
<comment type="cofactor">
    <cofactor evidence="1">
        <name>Mg(2+)</name>
        <dbReference type="ChEBI" id="CHEBI:18420"/>
    </cofactor>
</comment>
<dbReference type="FunFam" id="3.40.1180.10:FF:000001">
    <property type="entry name" value="(2E,6E)-farnesyl-diphosphate-specific ditrans,polycis-undecaprenyl-diphosphate synthase"/>
    <property type="match status" value="1"/>
</dbReference>
<dbReference type="GO" id="GO:0016094">
    <property type="term" value="P:polyprenol biosynthetic process"/>
    <property type="evidence" value="ECO:0007669"/>
    <property type="project" value="TreeGrafter"/>
</dbReference>
<name>A0A645BYL8_9ZZZZ</name>
<reference evidence="3" key="1">
    <citation type="submission" date="2019-08" db="EMBL/GenBank/DDBJ databases">
        <authorList>
            <person name="Kucharzyk K."/>
            <person name="Murdoch R.W."/>
            <person name="Higgins S."/>
            <person name="Loffler F."/>
        </authorList>
    </citation>
    <scope>NUCLEOTIDE SEQUENCE</scope>
</reference>
<dbReference type="AlphaFoldDB" id="A0A645BYL8"/>
<dbReference type="EC" id="2.5.1.31" evidence="3"/>
<gene>
    <name evidence="3" type="primary">uppS_44</name>
    <name evidence="3" type="ORF">SDC9_117404</name>
</gene>
<sequence>MGFFKKKESNDTVDMERLPVHIAIIMDGNGRWAKKRKLPRPAGHSAGAETFKRTVIYCRDLGIQYLTVYAFSTENWKRPKQEVDVIFGLLNKYVDDLMIKLAGERVKVRFIGDKSYFDEKLQKKMEILENMDVPKASMLVNVAFNYGGRDEIVRAVRQIARQVKEYGLTEEAIDQEMIASNLYTAGIPDPDLVIRTSGEYRLSNFMLWQIAYSELYFDECLWPDYSPENVKKAICYYQNRDRRYGGI</sequence>
<dbReference type="NCBIfam" id="TIGR00055">
    <property type="entry name" value="uppS"/>
    <property type="match status" value="1"/>
</dbReference>
<dbReference type="HAMAP" id="MF_01139">
    <property type="entry name" value="ISPT"/>
    <property type="match status" value="1"/>
</dbReference>